<dbReference type="Proteomes" id="UP000308600">
    <property type="component" value="Unassembled WGS sequence"/>
</dbReference>
<gene>
    <name evidence="1" type="ORF">BDN72DRAFT_871206</name>
</gene>
<sequence>MATAKSQKTLTEAVKEDHQEMYEYYEEYKRSKGDQDAQARWSRQLIWEVVRHAVGEEIVVYPLMEQKLGKKGLELTDQDRRDHQYAKEKLAYLEGITPGSDEYDGVLEDVMQHLRKHNDSEEQEDLPLLEPQLGTEVSKEAAQSFSRTKKFVPTRAHPWAPNKPPYETLVGFMAMPIDKLKDHFARFPTEEMKEDMKEDMKGHASQ</sequence>
<accession>A0ACD3AQG1</accession>
<organism evidence="1 2">
    <name type="scientific">Pluteus cervinus</name>
    <dbReference type="NCBI Taxonomy" id="181527"/>
    <lineage>
        <taxon>Eukaryota</taxon>
        <taxon>Fungi</taxon>
        <taxon>Dikarya</taxon>
        <taxon>Basidiomycota</taxon>
        <taxon>Agaricomycotina</taxon>
        <taxon>Agaricomycetes</taxon>
        <taxon>Agaricomycetidae</taxon>
        <taxon>Agaricales</taxon>
        <taxon>Pluteineae</taxon>
        <taxon>Pluteaceae</taxon>
        <taxon>Pluteus</taxon>
    </lineage>
</organism>
<name>A0ACD3AQG1_9AGAR</name>
<protein>
    <submittedName>
        <fullName evidence="1">Uncharacterized protein</fullName>
    </submittedName>
</protein>
<keyword evidence="2" id="KW-1185">Reference proteome</keyword>
<proteinExistence type="predicted"/>
<evidence type="ECO:0000313" key="1">
    <source>
        <dbReference type="EMBL" id="TFK67781.1"/>
    </source>
</evidence>
<evidence type="ECO:0000313" key="2">
    <source>
        <dbReference type="Proteomes" id="UP000308600"/>
    </source>
</evidence>
<dbReference type="EMBL" id="ML208367">
    <property type="protein sequence ID" value="TFK67781.1"/>
    <property type="molecule type" value="Genomic_DNA"/>
</dbReference>
<reference evidence="1 2" key="1">
    <citation type="journal article" date="2019" name="Nat. Ecol. Evol.">
        <title>Megaphylogeny resolves global patterns of mushroom evolution.</title>
        <authorList>
            <person name="Varga T."/>
            <person name="Krizsan K."/>
            <person name="Foldi C."/>
            <person name="Dima B."/>
            <person name="Sanchez-Garcia M."/>
            <person name="Sanchez-Ramirez S."/>
            <person name="Szollosi G.J."/>
            <person name="Szarkandi J.G."/>
            <person name="Papp V."/>
            <person name="Albert L."/>
            <person name="Andreopoulos W."/>
            <person name="Angelini C."/>
            <person name="Antonin V."/>
            <person name="Barry K.W."/>
            <person name="Bougher N.L."/>
            <person name="Buchanan P."/>
            <person name="Buyck B."/>
            <person name="Bense V."/>
            <person name="Catcheside P."/>
            <person name="Chovatia M."/>
            <person name="Cooper J."/>
            <person name="Damon W."/>
            <person name="Desjardin D."/>
            <person name="Finy P."/>
            <person name="Geml J."/>
            <person name="Haridas S."/>
            <person name="Hughes K."/>
            <person name="Justo A."/>
            <person name="Karasinski D."/>
            <person name="Kautmanova I."/>
            <person name="Kiss B."/>
            <person name="Kocsube S."/>
            <person name="Kotiranta H."/>
            <person name="LaButti K.M."/>
            <person name="Lechner B.E."/>
            <person name="Liimatainen K."/>
            <person name="Lipzen A."/>
            <person name="Lukacs Z."/>
            <person name="Mihaltcheva S."/>
            <person name="Morgado L.N."/>
            <person name="Niskanen T."/>
            <person name="Noordeloos M.E."/>
            <person name="Ohm R.A."/>
            <person name="Ortiz-Santana B."/>
            <person name="Ovrebo C."/>
            <person name="Racz N."/>
            <person name="Riley R."/>
            <person name="Savchenko A."/>
            <person name="Shiryaev A."/>
            <person name="Soop K."/>
            <person name="Spirin V."/>
            <person name="Szebenyi C."/>
            <person name="Tomsovsky M."/>
            <person name="Tulloss R.E."/>
            <person name="Uehling J."/>
            <person name="Grigoriev I.V."/>
            <person name="Vagvolgyi C."/>
            <person name="Papp T."/>
            <person name="Martin F.M."/>
            <person name="Miettinen O."/>
            <person name="Hibbett D.S."/>
            <person name="Nagy L.G."/>
        </authorList>
    </citation>
    <scope>NUCLEOTIDE SEQUENCE [LARGE SCALE GENOMIC DNA]</scope>
    <source>
        <strain evidence="1 2">NL-1719</strain>
    </source>
</reference>